<dbReference type="PANTHER" id="PTHR43757">
    <property type="entry name" value="AMINOMETHYLTRANSFERASE"/>
    <property type="match status" value="1"/>
</dbReference>
<protein>
    <submittedName>
        <fullName evidence="3">Aminomethyltransferase, mitochondrial-like</fullName>
    </submittedName>
</protein>
<gene>
    <name evidence="3" type="primary">LOC108715028</name>
</gene>
<proteinExistence type="predicted"/>
<dbReference type="OrthoDB" id="10263536at2759"/>
<dbReference type="InterPro" id="IPR028896">
    <property type="entry name" value="GcvT/YgfZ/DmdA"/>
</dbReference>
<dbReference type="Proteomes" id="UP000186698">
    <property type="component" value="Chromosome 4S"/>
</dbReference>
<dbReference type="SUPFAM" id="SSF101790">
    <property type="entry name" value="Aminomethyltransferase beta-barrel domain"/>
    <property type="match status" value="1"/>
</dbReference>
<dbReference type="RefSeq" id="XP_018115369.1">
    <property type="nucleotide sequence ID" value="XM_018259880.2"/>
</dbReference>
<accession>A0A8J0V5I3</accession>
<dbReference type="InterPro" id="IPR013977">
    <property type="entry name" value="GcvT_C"/>
</dbReference>
<feature type="domain" description="Aminomethyltransferase C-terminal" evidence="1">
    <location>
        <begin position="47"/>
        <end position="101"/>
    </location>
</feature>
<keyword evidence="2" id="KW-1185">Reference proteome</keyword>
<dbReference type="InterPro" id="IPR029043">
    <property type="entry name" value="GcvT/YgfZ_C"/>
</dbReference>
<dbReference type="Pfam" id="PF08669">
    <property type="entry name" value="GCV_T_C"/>
    <property type="match status" value="1"/>
</dbReference>
<dbReference type="CTD" id="108715028"/>
<dbReference type="KEGG" id="xla:108715028"/>
<evidence type="ECO:0000313" key="2">
    <source>
        <dbReference type="Proteomes" id="UP000186698"/>
    </source>
</evidence>
<dbReference type="GO" id="GO:0005739">
    <property type="term" value="C:mitochondrion"/>
    <property type="evidence" value="ECO:0007669"/>
    <property type="project" value="TreeGrafter"/>
</dbReference>
<dbReference type="PANTHER" id="PTHR43757:SF16">
    <property type="entry name" value="AMINOMETHYLTRANSFERASE, MITOCHONDRIAL"/>
    <property type="match status" value="1"/>
</dbReference>
<name>A0A8J0V5I3_XENLA</name>
<reference evidence="3" key="1">
    <citation type="submission" date="2025-08" db="UniProtKB">
        <authorList>
            <consortium name="RefSeq"/>
        </authorList>
    </citation>
    <scope>IDENTIFICATION</scope>
    <source>
        <strain evidence="3">J_2021</strain>
        <tissue evidence="3">Erythrocytes</tissue>
    </source>
</reference>
<sequence length="126" mass="13702">MALVGFPVVSAQRSHNIHSRSKRRRTVVDFPGASVVVPQIKGKVKHKRVGLTSTGPPVRQHAPILNLEGRIIGRVTSICPSLTLQVNVAMGYVEPEYAKAGVLKSGRSLWMVLPLKCSLCQQSIIP</sequence>
<organism evidence="2 3">
    <name type="scientific">Xenopus laevis</name>
    <name type="common">African clawed frog</name>
    <dbReference type="NCBI Taxonomy" id="8355"/>
    <lineage>
        <taxon>Eukaryota</taxon>
        <taxon>Metazoa</taxon>
        <taxon>Chordata</taxon>
        <taxon>Craniata</taxon>
        <taxon>Vertebrata</taxon>
        <taxon>Euteleostomi</taxon>
        <taxon>Amphibia</taxon>
        <taxon>Batrachia</taxon>
        <taxon>Anura</taxon>
        <taxon>Pipoidea</taxon>
        <taxon>Pipidae</taxon>
        <taxon>Xenopodinae</taxon>
        <taxon>Xenopus</taxon>
        <taxon>Xenopus</taxon>
    </lineage>
</organism>
<dbReference type="AlphaFoldDB" id="A0A8J0V5I3"/>
<dbReference type="Gene3D" id="2.40.30.110">
    <property type="entry name" value="Aminomethyltransferase beta-barrel domains"/>
    <property type="match status" value="1"/>
</dbReference>
<evidence type="ECO:0000313" key="3">
    <source>
        <dbReference type="RefSeq" id="XP_018115369.1"/>
    </source>
</evidence>
<dbReference type="GeneID" id="108715028"/>
<evidence type="ECO:0000259" key="1">
    <source>
        <dbReference type="Pfam" id="PF08669"/>
    </source>
</evidence>